<dbReference type="AlphaFoldDB" id="A0A1L3Q3P1"/>
<dbReference type="STRING" id="2177.BHR79_08340"/>
<reference evidence="2 6" key="3">
    <citation type="submission" date="2018-10" db="EMBL/GenBank/DDBJ databases">
        <title>Cultivation of a novel Methanohalophilus strain from Kebrit Deep of the Red Sea and a genomic comparison of members of the genus Methanohalophilus.</title>
        <authorList>
            <person name="Guan Y."/>
            <person name="Ngugi D.K."/>
            <person name="Stingl U."/>
        </authorList>
    </citation>
    <scope>NUCLEOTIDE SEQUENCE [LARGE SCALE GENOMIC DNA]</scope>
    <source>
        <strain evidence="2 6">DSM 3094</strain>
    </source>
</reference>
<dbReference type="Proteomes" id="UP000198669">
    <property type="component" value="Unassembled WGS sequence"/>
</dbReference>
<dbReference type="Proteomes" id="UP000186879">
    <property type="component" value="Chromosome"/>
</dbReference>
<evidence type="ECO:0000313" key="2">
    <source>
        <dbReference type="EMBL" id="RNI09180.1"/>
    </source>
</evidence>
<evidence type="ECO:0000313" key="6">
    <source>
        <dbReference type="Proteomes" id="UP000267921"/>
    </source>
</evidence>
<dbReference type="EMBL" id="FNMU01000002">
    <property type="protein sequence ID" value="SDW27779.1"/>
    <property type="molecule type" value="Genomic_DNA"/>
</dbReference>
<accession>A0A1L3Q3P1</accession>
<sequence length="450" mass="52652">MSHNILEDFLSKLSENKIDHEIEHNDDESPKMLTFQIKGGRMDYDLRYPIDDHLLNLLNVTNIEKINFIQDYEAIWSSDRKNIECEINLINADNRPVPTSFLLRRLQIFSDEDFEKSNGEDSEKLDRISFPCKGNIDISIGICSDEFAILQYGKRDSSPFLFSRKRANGENVASIRHPLTLKLSNVDVEQHDDAVDILRKLANSLFFQIDLLVDVPLNLVPQRENMIEKRKRRMRQHSRVKNDAKINKLKYKYDDEPISSYWNAKANSNMPLFQFLAFYQVVEFYFPIYSKIEVHKKIKNWIKDPRFNSNSDSDLSKIINIIKMSKMSNAFGNEKEQLKSTITYCVSEDEIKDFLELDAARKKYYVDRKGNKISMCHFSYSKKTQTLIEENLINEVADRIYGIRCKIVHSKSNESEYINPFSKEVNQLIYDIELVEFLARKVLIASSTSL</sequence>
<proteinExistence type="predicted"/>
<gene>
    <name evidence="1" type="ORF">BHR79_08340</name>
    <name evidence="2" type="ORF">EFE40_06935</name>
    <name evidence="3" type="ORF">SAMN04515625_0576</name>
</gene>
<dbReference type="Proteomes" id="UP000267921">
    <property type="component" value="Unassembled WGS sequence"/>
</dbReference>
<evidence type="ECO:0000313" key="4">
    <source>
        <dbReference type="Proteomes" id="UP000186879"/>
    </source>
</evidence>
<dbReference type="EMBL" id="RJJG01000004">
    <property type="protein sequence ID" value="RNI09180.1"/>
    <property type="molecule type" value="Genomic_DNA"/>
</dbReference>
<name>A0A1L3Q3P1_9EURY</name>
<dbReference type="GeneID" id="30583770"/>
<reference evidence="3 5" key="2">
    <citation type="submission" date="2016-10" db="EMBL/GenBank/DDBJ databases">
        <authorList>
            <person name="de Groot N.N."/>
        </authorList>
    </citation>
    <scope>NUCLEOTIDE SEQUENCE [LARGE SCALE GENOMIC DNA]</scope>
    <source>
        <strain evidence="3 5">Z-7982</strain>
    </source>
</reference>
<reference evidence="1 4" key="1">
    <citation type="submission" date="2016-10" db="EMBL/GenBank/DDBJ databases">
        <title>Methanohalophilus halophilus.</title>
        <authorList>
            <person name="L'haridon S."/>
        </authorList>
    </citation>
    <scope>NUCLEOTIDE SEQUENCE [LARGE SCALE GENOMIC DNA]</scope>
    <source>
        <strain evidence="1 4">Z-7982</strain>
    </source>
</reference>
<protein>
    <recommendedName>
        <fullName evidence="7">Apea-like HEPN domain-containing protein</fullName>
    </recommendedName>
</protein>
<dbReference type="RefSeq" id="WP_072561910.1">
    <property type="nucleotide sequence ID" value="NZ_CP017921.1"/>
</dbReference>
<evidence type="ECO:0008006" key="7">
    <source>
        <dbReference type="Google" id="ProtNLM"/>
    </source>
</evidence>
<keyword evidence="4" id="KW-1185">Reference proteome</keyword>
<evidence type="ECO:0000313" key="3">
    <source>
        <dbReference type="EMBL" id="SDW27779.1"/>
    </source>
</evidence>
<dbReference type="EMBL" id="CP017921">
    <property type="protein sequence ID" value="APH39487.1"/>
    <property type="molecule type" value="Genomic_DNA"/>
</dbReference>
<evidence type="ECO:0000313" key="5">
    <source>
        <dbReference type="Proteomes" id="UP000198669"/>
    </source>
</evidence>
<dbReference type="KEGG" id="mhaz:BHR79_08340"/>
<organism evidence="1 4">
    <name type="scientific">Methanohalophilus halophilus</name>
    <dbReference type="NCBI Taxonomy" id="2177"/>
    <lineage>
        <taxon>Archaea</taxon>
        <taxon>Methanobacteriati</taxon>
        <taxon>Methanobacteriota</taxon>
        <taxon>Stenosarchaea group</taxon>
        <taxon>Methanomicrobia</taxon>
        <taxon>Methanosarcinales</taxon>
        <taxon>Methanosarcinaceae</taxon>
        <taxon>Methanohalophilus</taxon>
    </lineage>
</organism>
<evidence type="ECO:0000313" key="1">
    <source>
        <dbReference type="EMBL" id="APH39487.1"/>
    </source>
</evidence>